<dbReference type="Proteomes" id="UP000092565">
    <property type="component" value="Chromosome"/>
</dbReference>
<evidence type="ECO:0000313" key="4">
    <source>
        <dbReference type="Proteomes" id="UP001218364"/>
    </source>
</evidence>
<gene>
    <name evidence="1" type="ORF">JL2886_03302</name>
    <name evidence="2" type="ORF">PXK24_12160</name>
</gene>
<reference evidence="1 3" key="1">
    <citation type="submission" date="2016-04" db="EMBL/GenBank/DDBJ databases">
        <authorList>
            <person name="Evans L.H."/>
            <person name="Alamgir A."/>
            <person name="Owens N."/>
            <person name="Weber N.D."/>
            <person name="Virtaneva K."/>
            <person name="Barbian K."/>
            <person name="Babar A."/>
            <person name="Rosenke K."/>
        </authorList>
    </citation>
    <scope>NUCLEOTIDE SEQUENCE [LARGE SCALE GENOMIC DNA]</scope>
    <source>
        <strain evidence="1 3">JL2886</strain>
    </source>
</reference>
<dbReference type="OrthoDB" id="8815537at2"/>
<evidence type="ECO:0000313" key="1">
    <source>
        <dbReference type="EMBL" id="ANP38181.1"/>
    </source>
</evidence>
<dbReference type="EMBL" id="JARCJK010000005">
    <property type="protein sequence ID" value="MDE4166450.1"/>
    <property type="molecule type" value="Genomic_DNA"/>
</dbReference>
<dbReference type="AlphaFoldDB" id="A0A1B0ZVT2"/>
<sequence length="141" mass="15673">MNIQTGTPPSNDQSQGPVIDQVLRLFEAADPAILGLLAEDIDFRIDHYKEEADTSWQQANGMGELGGLLARLGTEVFPKGTRILDLSTTPLGNGWAMTRFEQEFFYGVRDGMVRSLTYITSHEEAGKLDFFRETVTTITTL</sequence>
<accession>A0A1B0ZVT2</accession>
<keyword evidence="3" id="KW-1185">Reference proteome</keyword>
<protein>
    <recommendedName>
        <fullName evidence="5">Nuclear transport factor 2 family protein</fullName>
    </recommendedName>
</protein>
<evidence type="ECO:0000313" key="2">
    <source>
        <dbReference type="EMBL" id="MDE4166450.1"/>
    </source>
</evidence>
<proteinExistence type="predicted"/>
<dbReference type="RefSeq" id="WP_065272879.1">
    <property type="nucleotide sequence ID" value="NZ_CP015124.1"/>
</dbReference>
<dbReference type="EMBL" id="CP015124">
    <property type="protein sequence ID" value="ANP38181.1"/>
    <property type="molecule type" value="Genomic_DNA"/>
</dbReference>
<evidence type="ECO:0000313" key="3">
    <source>
        <dbReference type="Proteomes" id="UP000092565"/>
    </source>
</evidence>
<reference evidence="2 4" key="2">
    <citation type="submission" date="2023-02" db="EMBL/GenBank/DDBJ databases">
        <title>Population genomics of bacteria associated with diatom.</title>
        <authorList>
            <person name="Xie J."/>
            <person name="Wang H."/>
        </authorList>
    </citation>
    <scope>NUCLEOTIDE SEQUENCE [LARGE SCALE GENOMIC DNA]</scope>
    <source>
        <strain evidence="2 4">PT47_8</strain>
    </source>
</reference>
<evidence type="ECO:0008006" key="5">
    <source>
        <dbReference type="Google" id="ProtNLM"/>
    </source>
</evidence>
<organism evidence="1 3">
    <name type="scientific">Phaeobacter gallaeciensis</name>
    <dbReference type="NCBI Taxonomy" id="60890"/>
    <lineage>
        <taxon>Bacteria</taxon>
        <taxon>Pseudomonadati</taxon>
        <taxon>Pseudomonadota</taxon>
        <taxon>Alphaproteobacteria</taxon>
        <taxon>Rhodobacterales</taxon>
        <taxon>Roseobacteraceae</taxon>
        <taxon>Phaeobacter</taxon>
    </lineage>
</organism>
<dbReference type="Proteomes" id="UP001218364">
    <property type="component" value="Unassembled WGS sequence"/>
</dbReference>
<name>A0A1B0ZVT2_9RHOB</name>